<name>G0QUE0_ICHMU</name>
<protein>
    <submittedName>
        <fullName evidence="1">Uncharacterized protein</fullName>
    </submittedName>
</protein>
<gene>
    <name evidence="1" type="ORF">IMG5_116480</name>
</gene>
<evidence type="ECO:0000313" key="1">
    <source>
        <dbReference type="EMBL" id="EGR31177.1"/>
    </source>
</evidence>
<dbReference type="InParanoid" id="G0QUE0"/>
<dbReference type="OrthoDB" id="312923at2759"/>
<dbReference type="OMA" id="EDKNQVM"/>
<accession>G0QUE0</accession>
<proteinExistence type="predicted"/>
<dbReference type="EMBL" id="GL983908">
    <property type="protein sequence ID" value="EGR31177.1"/>
    <property type="molecule type" value="Genomic_DNA"/>
</dbReference>
<evidence type="ECO:0000313" key="2">
    <source>
        <dbReference type="Proteomes" id="UP000008983"/>
    </source>
</evidence>
<keyword evidence="2" id="KW-1185">Reference proteome</keyword>
<reference evidence="1 2" key="1">
    <citation type="submission" date="2011-07" db="EMBL/GenBank/DDBJ databases">
        <authorList>
            <person name="Coyne R."/>
            <person name="Brami D."/>
            <person name="Johnson J."/>
            <person name="Hostetler J."/>
            <person name="Hannick L."/>
            <person name="Clark T."/>
            <person name="Cassidy-Hanley D."/>
            <person name="Inman J."/>
        </authorList>
    </citation>
    <scope>NUCLEOTIDE SEQUENCE [LARGE SCALE GENOMIC DNA]</scope>
    <source>
        <strain evidence="1 2">G5</strain>
    </source>
</reference>
<sequence>MSNQSDAEKEMLIESMSKLIEHIHQNKIHQKEIFDSLTTNDLNKILSNIEDKNIKLRKTSCRFLCEILYENNLIQEIFCQLIGILNLNGKICLNKINSSFFQHLKYLPEIFENIKNSEYPKNQNGLNPLCWYVQVSNNAYNKVQFIYPYDKNNSLPCEFLDPQECIFGIQIESQYKPQKEFQREYVKEYQKELKSVSPIQTHGK</sequence>
<dbReference type="RefSeq" id="XP_004034663.1">
    <property type="nucleotide sequence ID" value="XM_004034615.1"/>
</dbReference>
<dbReference type="Proteomes" id="UP000008983">
    <property type="component" value="Unassembled WGS sequence"/>
</dbReference>
<dbReference type="eggNOG" id="ENOG502SQTC">
    <property type="taxonomic scope" value="Eukaryota"/>
</dbReference>
<dbReference type="GeneID" id="14907303"/>
<organism evidence="1 2">
    <name type="scientific">Ichthyophthirius multifiliis</name>
    <name type="common">White spot disease agent</name>
    <name type="synonym">Ich</name>
    <dbReference type="NCBI Taxonomy" id="5932"/>
    <lineage>
        <taxon>Eukaryota</taxon>
        <taxon>Sar</taxon>
        <taxon>Alveolata</taxon>
        <taxon>Ciliophora</taxon>
        <taxon>Intramacronucleata</taxon>
        <taxon>Oligohymenophorea</taxon>
        <taxon>Hymenostomatida</taxon>
        <taxon>Ophryoglenina</taxon>
        <taxon>Ichthyophthirius</taxon>
    </lineage>
</organism>
<feature type="non-terminal residue" evidence="1">
    <location>
        <position position="204"/>
    </location>
</feature>
<dbReference type="AlphaFoldDB" id="G0QUE0"/>